<evidence type="ECO:0000256" key="1">
    <source>
        <dbReference type="SAM" id="SignalP"/>
    </source>
</evidence>
<evidence type="ECO:0000313" key="2">
    <source>
        <dbReference type="EMBL" id="SEQ71326.1"/>
    </source>
</evidence>
<keyword evidence="1" id="KW-0732">Signal</keyword>
<feature type="chain" id="PRO_5011565669" evidence="1">
    <location>
        <begin position="21"/>
        <end position="171"/>
    </location>
</feature>
<protein>
    <submittedName>
        <fullName evidence="2">Uncharacterized protein</fullName>
    </submittedName>
</protein>
<organism evidence="2 3">
    <name type="scientific">Faunimonas pinastri</name>
    <dbReference type="NCBI Taxonomy" id="1855383"/>
    <lineage>
        <taxon>Bacteria</taxon>
        <taxon>Pseudomonadati</taxon>
        <taxon>Pseudomonadota</taxon>
        <taxon>Alphaproteobacteria</taxon>
        <taxon>Hyphomicrobiales</taxon>
        <taxon>Afifellaceae</taxon>
        <taxon>Faunimonas</taxon>
    </lineage>
</organism>
<dbReference type="Proteomes" id="UP000199647">
    <property type="component" value="Unassembled WGS sequence"/>
</dbReference>
<evidence type="ECO:0000313" key="3">
    <source>
        <dbReference type="Proteomes" id="UP000199647"/>
    </source>
</evidence>
<gene>
    <name evidence="2" type="ORF">SAMN05216548_10730</name>
</gene>
<dbReference type="EMBL" id="FOFG01000007">
    <property type="protein sequence ID" value="SEQ71326.1"/>
    <property type="molecule type" value="Genomic_DNA"/>
</dbReference>
<reference evidence="2 3" key="1">
    <citation type="submission" date="2016-10" db="EMBL/GenBank/DDBJ databases">
        <authorList>
            <person name="de Groot N.N."/>
        </authorList>
    </citation>
    <scope>NUCLEOTIDE SEQUENCE [LARGE SCALE GENOMIC DNA]</scope>
    <source>
        <strain evidence="2 3">A52C2</strain>
    </source>
</reference>
<dbReference type="AlphaFoldDB" id="A0A1H9I9U9"/>
<accession>A0A1H9I9U9</accession>
<feature type="signal peptide" evidence="1">
    <location>
        <begin position="1"/>
        <end position="20"/>
    </location>
</feature>
<name>A0A1H9I9U9_9HYPH</name>
<sequence>MKRCLGFALVAMLWSDPSFAWKVDTSSDPLTDTEIATALQLEPEADFAIATKCWKGQPERTLLFLITGQNYDESASYRNSLDGQFRVDKEPVQEVSFSPEDRGGMLVLRLSDEGSAVSKTLSDMERARTRIIFAVGGTIHVFPAGDSRKALGKFNSVCNSGLGAEAGSSAD</sequence>
<proteinExistence type="predicted"/>
<keyword evidence="3" id="KW-1185">Reference proteome</keyword>